<dbReference type="PANTHER" id="PTHR35149">
    <property type="entry name" value="SLL5132 PROTEIN"/>
    <property type="match status" value="1"/>
</dbReference>
<evidence type="ECO:0000313" key="3">
    <source>
        <dbReference type="EMBL" id="KKB08816.1"/>
    </source>
</evidence>
<dbReference type="STRING" id="429727.VE26_01730"/>
<dbReference type="InterPro" id="IPR011089">
    <property type="entry name" value="GmrSD_C"/>
</dbReference>
<gene>
    <name evidence="3" type="ORF">VE26_01730</name>
</gene>
<feature type="domain" description="GmrSD restriction endonucleases N-terminal" evidence="1">
    <location>
        <begin position="19"/>
        <end position="225"/>
    </location>
</feature>
<dbReference type="Pfam" id="PF03235">
    <property type="entry name" value="GmrSD_N"/>
    <property type="match status" value="1"/>
</dbReference>
<dbReference type="Pfam" id="PF07510">
    <property type="entry name" value="GmrSD_C"/>
    <property type="match status" value="1"/>
</dbReference>
<keyword evidence="4" id="KW-1185">Reference proteome</keyword>
<dbReference type="InterPro" id="IPR004919">
    <property type="entry name" value="GmrSD_N"/>
</dbReference>
<sequence>MPISIGANTVGGIFATNCFRVPHYQRAYAWESDPQLQDFLNDLVSHPTSASRPYYLGTVLLTRSESQPYARLTQYDVVDGQQRLTTISIFTRCLLDRLSKNPEQTETVTEFTYGLLFSMGKLRLFRTVEEDDAFFERFVTGDDHATDSDCNSPSQHRLTSAKRFFDHQLEQFSDARLVELLNTLFNSTILIYAVDSPIEATQIFEFQNDRGKRLTNLEALKSFLMHGLYLHSDENTENNLRYVQQQFARLYRTAEAIEGEPLAPGEDQLLGYYCAAYLPPVFFGDEEGWRKPKELVRHLLQTPKYLKNGDRSELIKRFSAELADAFGDALQILRSRAGANPVASLSVLGRTAIFWPLLIKTWRHSQLHRPSEFSRVTAEMERFASASSLAGVRADTGESAVRRLANEFSGNLDAVIAELVAMRAKHRIPDRVLATIDDREFYQLGRTARYVLWKYENHLRSLPGCREQLLSWKELVQSSNTAEQYGVDHITPQDSSDAMLDAMTRWDPTSLDEVEGPFRDVFLHRLGNLVLDTRSTGAAKGKKSFSDRVANYSKSTFVSQNELLTKYASKSVDGDLLWDADSIRTRHKDLKQFITQHL</sequence>
<feature type="domain" description="GmrSD restriction endonucleases C-terminal" evidence="2">
    <location>
        <begin position="438"/>
        <end position="590"/>
    </location>
</feature>
<comment type="caution">
    <text evidence="3">The sequence shown here is derived from an EMBL/GenBank/DDBJ whole genome shotgun (WGS) entry which is preliminary data.</text>
</comment>
<accession>A0A0F5FIZ1</accession>
<dbReference type="PANTHER" id="PTHR35149:SF1">
    <property type="entry name" value="DUF5655 DOMAIN-CONTAINING PROTEIN"/>
    <property type="match status" value="1"/>
</dbReference>
<reference evidence="3 4" key="1">
    <citation type="submission" date="2015-03" db="EMBL/GenBank/DDBJ databases">
        <authorList>
            <person name="Hassan Y."/>
            <person name="Lepp D."/>
            <person name="Li X.-Z."/>
            <person name="Zhou T."/>
        </authorList>
    </citation>
    <scope>NUCLEOTIDE SEQUENCE [LARGE SCALE GENOMIC DNA]</scope>
    <source>
        <strain evidence="3 4">IPL18</strain>
    </source>
</reference>
<evidence type="ECO:0008006" key="5">
    <source>
        <dbReference type="Google" id="ProtNLM"/>
    </source>
</evidence>
<evidence type="ECO:0000313" key="4">
    <source>
        <dbReference type="Proteomes" id="UP000033649"/>
    </source>
</evidence>
<evidence type="ECO:0000259" key="2">
    <source>
        <dbReference type="Pfam" id="PF07510"/>
    </source>
</evidence>
<dbReference type="EMBL" id="JZEY01000054">
    <property type="protein sequence ID" value="KKB08816.1"/>
    <property type="molecule type" value="Genomic_DNA"/>
</dbReference>
<dbReference type="AlphaFoldDB" id="A0A0F5FIZ1"/>
<evidence type="ECO:0000259" key="1">
    <source>
        <dbReference type="Pfam" id="PF03235"/>
    </source>
</evidence>
<organism evidence="3 4">
    <name type="scientific">Devosia chinhatensis</name>
    <dbReference type="NCBI Taxonomy" id="429727"/>
    <lineage>
        <taxon>Bacteria</taxon>
        <taxon>Pseudomonadati</taxon>
        <taxon>Pseudomonadota</taxon>
        <taxon>Alphaproteobacteria</taxon>
        <taxon>Hyphomicrobiales</taxon>
        <taxon>Devosiaceae</taxon>
        <taxon>Devosia</taxon>
    </lineage>
</organism>
<dbReference type="RefSeq" id="WP_046103505.1">
    <property type="nucleotide sequence ID" value="NZ_JZEY01000054.1"/>
</dbReference>
<dbReference type="OrthoDB" id="9798761at2"/>
<dbReference type="Proteomes" id="UP000033649">
    <property type="component" value="Unassembled WGS sequence"/>
</dbReference>
<name>A0A0F5FIZ1_9HYPH</name>
<proteinExistence type="predicted"/>
<dbReference type="PATRIC" id="fig|429727.3.peg.367"/>
<protein>
    <recommendedName>
        <fullName evidence="5">DUF262 domain-containing protein</fullName>
    </recommendedName>
</protein>